<dbReference type="AlphaFoldDB" id="A0A6J5TIP0"/>
<accession>A0A6J5TIP0</accession>
<protein>
    <recommendedName>
        <fullName evidence="3">Aminotransferase-like plant mobile domain-containing protein</fullName>
    </recommendedName>
</protein>
<name>A0A6J5TIP0_PRUAR</name>
<gene>
    <name evidence="1" type="ORF">CURHAP_LOCUS4599</name>
</gene>
<sequence length="241" mass="27693">MMNAHGNLCQEQALDARGEAIMVGLEYMRSFPMNSINLSLPPESHVTCFSIDQVSSGHFKFNPHEEDKVIQVSQARGAYFQAHCLKKVNNSLDGDKEVLPRDEFYQAMHKMLREQIAWERNFRFHGRATFQPFVMEWTETILHNFGDILHQAGIFGAVVVSRYSYDCCSNVWRVFCKLWGPLSNTLHHRNGEMSISSYDLKVIGGLPILGLPYDKFIPLNEELYYEDLYPSSVGELLRIHA</sequence>
<proteinExistence type="predicted"/>
<dbReference type="Proteomes" id="UP000507222">
    <property type="component" value="Unassembled WGS sequence"/>
</dbReference>
<evidence type="ECO:0000313" key="2">
    <source>
        <dbReference type="Proteomes" id="UP000507222"/>
    </source>
</evidence>
<organism evidence="1 2">
    <name type="scientific">Prunus armeniaca</name>
    <name type="common">Apricot</name>
    <name type="synonym">Armeniaca vulgaris</name>
    <dbReference type="NCBI Taxonomy" id="36596"/>
    <lineage>
        <taxon>Eukaryota</taxon>
        <taxon>Viridiplantae</taxon>
        <taxon>Streptophyta</taxon>
        <taxon>Embryophyta</taxon>
        <taxon>Tracheophyta</taxon>
        <taxon>Spermatophyta</taxon>
        <taxon>Magnoliopsida</taxon>
        <taxon>eudicotyledons</taxon>
        <taxon>Gunneridae</taxon>
        <taxon>Pentapetalae</taxon>
        <taxon>rosids</taxon>
        <taxon>fabids</taxon>
        <taxon>Rosales</taxon>
        <taxon>Rosaceae</taxon>
        <taxon>Amygdaloideae</taxon>
        <taxon>Amygdaleae</taxon>
        <taxon>Prunus</taxon>
    </lineage>
</organism>
<reference evidence="1 2" key="1">
    <citation type="submission" date="2020-05" db="EMBL/GenBank/DDBJ databases">
        <authorList>
            <person name="Campoy J."/>
            <person name="Schneeberger K."/>
            <person name="Spophaly S."/>
        </authorList>
    </citation>
    <scope>NUCLEOTIDE SEQUENCE [LARGE SCALE GENOMIC DNA]</scope>
    <source>
        <strain evidence="1">PruArmRojPasFocal</strain>
    </source>
</reference>
<dbReference type="EMBL" id="CAEKDK010000001">
    <property type="protein sequence ID" value="CAB4263733.1"/>
    <property type="molecule type" value="Genomic_DNA"/>
</dbReference>
<evidence type="ECO:0000313" key="1">
    <source>
        <dbReference type="EMBL" id="CAB4263733.1"/>
    </source>
</evidence>
<evidence type="ECO:0008006" key="3">
    <source>
        <dbReference type="Google" id="ProtNLM"/>
    </source>
</evidence>